<evidence type="ECO:0000313" key="1">
    <source>
        <dbReference type="EMBL" id="CAB4815074.1"/>
    </source>
</evidence>
<reference evidence="1" key="1">
    <citation type="submission" date="2020-05" db="EMBL/GenBank/DDBJ databases">
        <authorList>
            <person name="Chiriac C."/>
            <person name="Salcher M."/>
            <person name="Ghai R."/>
            <person name="Kavagutti S V."/>
        </authorList>
    </citation>
    <scope>NUCLEOTIDE SEQUENCE</scope>
</reference>
<accession>A0A6J6Z3B1</accession>
<sequence>MAERDRLARDPANHVCRSQLMRRVAHTELRRHGKRFDRTGDRGNLVGQTLQVERRDLGPVRIVATHQNDRRIVAERLAEACTFEHFTVEADDHRTDRAAFPLHQRVRRQRGGQRDQLNPLGEYTRRLQHRIDRPANADGQIVMRRWRFGRGNDRAVVFVEHDGIGVGTAGVDTEEHPHTLQRWHGRPRVGQARAITQGTTAGTRPSVRG</sequence>
<protein>
    <submittedName>
        <fullName evidence="1">Unannotated protein</fullName>
    </submittedName>
</protein>
<organism evidence="1">
    <name type="scientific">freshwater metagenome</name>
    <dbReference type="NCBI Taxonomy" id="449393"/>
    <lineage>
        <taxon>unclassified sequences</taxon>
        <taxon>metagenomes</taxon>
        <taxon>ecological metagenomes</taxon>
    </lineage>
</organism>
<proteinExistence type="predicted"/>
<gene>
    <name evidence="1" type="ORF">UFOPK3099_01008</name>
</gene>
<name>A0A6J6Z3B1_9ZZZZ</name>
<dbReference type="AlphaFoldDB" id="A0A6J6Z3B1"/>
<dbReference type="EMBL" id="CAFAAV010000060">
    <property type="protein sequence ID" value="CAB4815074.1"/>
    <property type="molecule type" value="Genomic_DNA"/>
</dbReference>